<sequence length="278" mass="29376">MDHRIDHVTVAGRDLDRLAEAFSAAGLPVEYGGRHSNGVTHMAIVGFPDGSYVELISKHAPDATSPWWEAAIDGDAGPCAWAVGVDDVETATATLRDRGVTVDGPTAYERERDDGTLVEWDLTSLEGGDPGTRLPFLIADRTPRERRVRPTVDPAASPLRGVEAVVVGVPDLATAADAFATAFDAREPTRTACADLRAAVASFPDLPVTLAEPTGDGWLAERVSRTGASPAAYLIGYERGADHALETLGTASIGDRSVAWLPVTRPVGRPYIGLVANE</sequence>
<dbReference type="InterPro" id="IPR025870">
    <property type="entry name" value="Glyoxalase-like_dom"/>
</dbReference>
<dbReference type="SUPFAM" id="SSF54593">
    <property type="entry name" value="Glyoxalase/Bleomycin resistance protein/Dihydroxybiphenyl dioxygenase"/>
    <property type="match status" value="1"/>
</dbReference>
<reference evidence="2" key="1">
    <citation type="journal article" date="2014" name="Int. J. Syst. Evol. Microbiol.">
        <title>Complete genome sequence of Corynebacterium casei LMG S-19264T (=DSM 44701T), isolated from a smear-ripened cheese.</title>
        <authorList>
            <consortium name="US DOE Joint Genome Institute (JGI-PGF)"/>
            <person name="Walter F."/>
            <person name="Albersmeier A."/>
            <person name="Kalinowski J."/>
            <person name="Ruckert C."/>
        </authorList>
    </citation>
    <scope>NUCLEOTIDE SEQUENCE</scope>
    <source>
        <strain evidence="2">JCM 14265</strain>
    </source>
</reference>
<feature type="domain" description="VOC" evidence="1">
    <location>
        <begin position="1"/>
        <end position="58"/>
    </location>
</feature>
<comment type="caution">
    <text evidence="2">The sequence shown here is derived from an EMBL/GenBank/DDBJ whole genome shotgun (WGS) entry which is preliminary data.</text>
</comment>
<dbReference type="PROSITE" id="PS51819">
    <property type="entry name" value="VOC"/>
    <property type="match status" value="1"/>
</dbReference>
<dbReference type="AlphaFoldDB" id="A0AAV3SV73"/>
<dbReference type="Pfam" id="PF13468">
    <property type="entry name" value="Glyoxalase_3"/>
    <property type="match status" value="1"/>
</dbReference>
<organism evidence="2 4">
    <name type="scientific">Halorubrum ejinorense</name>
    <dbReference type="NCBI Taxonomy" id="425309"/>
    <lineage>
        <taxon>Archaea</taxon>
        <taxon>Methanobacteriati</taxon>
        <taxon>Methanobacteriota</taxon>
        <taxon>Stenosarchaea group</taxon>
        <taxon>Halobacteria</taxon>
        <taxon>Halobacteriales</taxon>
        <taxon>Haloferacaceae</taxon>
        <taxon>Halorubrum</taxon>
    </lineage>
</organism>
<proteinExistence type="predicted"/>
<dbReference type="Proteomes" id="UP001501425">
    <property type="component" value="Unassembled WGS sequence"/>
</dbReference>
<dbReference type="Gene3D" id="3.10.180.10">
    <property type="entry name" value="2,3-Dihydroxybiphenyl 1,2-Dioxygenase, domain 1"/>
    <property type="match status" value="1"/>
</dbReference>
<reference evidence="3 5" key="3">
    <citation type="submission" date="2024-06" db="EMBL/GenBank/DDBJ databases">
        <title>Halorubrum miltondacostae sp. nov., a potential PHA producer isolated from an inland solar saltern in Rio Maior, Portugal.</title>
        <authorList>
            <person name="Albuquerque L."/>
            <person name="Viver T."/>
            <person name="Barroso C."/>
            <person name="Claudino R."/>
            <person name="Galvan M."/>
            <person name="Simoes G."/>
            <person name="Lobo Da Cunha A."/>
            <person name="Egas C."/>
        </authorList>
    </citation>
    <scope>NUCLEOTIDE SEQUENCE [LARGE SCALE GENOMIC DNA]</scope>
    <source>
        <strain evidence="3 5">DSM 18646</strain>
    </source>
</reference>
<dbReference type="RefSeq" id="WP_343778781.1">
    <property type="nucleotide sequence ID" value="NZ_BAAADQ010000010.1"/>
</dbReference>
<keyword evidence="5" id="KW-1185">Reference proteome</keyword>
<evidence type="ECO:0000313" key="3">
    <source>
        <dbReference type="EMBL" id="MEZ3166804.1"/>
    </source>
</evidence>
<dbReference type="EMBL" id="BAAADQ010000010">
    <property type="protein sequence ID" value="GAA0545155.1"/>
    <property type="molecule type" value="Genomic_DNA"/>
</dbReference>
<evidence type="ECO:0000259" key="1">
    <source>
        <dbReference type="PROSITE" id="PS51819"/>
    </source>
</evidence>
<dbReference type="PANTHER" id="PTHR40265">
    <property type="entry name" value="BLL2707 PROTEIN"/>
    <property type="match status" value="1"/>
</dbReference>
<dbReference type="EMBL" id="JBEDNW010000002">
    <property type="protein sequence ID" value="MEZ3166804.1"/>
    <property type="molecule type" value="Genomic_DNA"/>
</dbReference>
<reference evidence="2" key="2">
    <citation type="submission" date="2023-12" db="EMBL/GenBank/DDBJ databases">
        <authorList>
            <person name="Sun Q."/>
            <person name="Inoue M."/>
        </authorList>
    </citation>
    <scope>NUCLEOTIDE SEQUENCE</scope>
    <source>
        <strain evidence="2">JCM 14265</strain>
    </source>
</reference>
<gene>
    <name evidence="3" type="ORF">ABNG02_05630</name>
    <name evidence="2" type="ORF">GCM10008994_20150</name>
</gene>
<dbReference type="InterPro" id="IPR029068">
    <property type="entry name" value="Glyas_Bleomycin-R_OHBP_Dase"/>
</dbReference>
<accession>A0AAV3SV73</accession>
<protein>
    <submittedName>
        <fullName evidence="2">VOC family protein</fullName>
    </submittedName>
</protein>
<evidence type="ECO:0000313" key="5">
    <source>
        <dbReference type="Proteomes" id="UP001567571"/>
    </source>
</evidence>
<dbReference type="Proteomes" id="UP001567571">
    <property type="component" value="Unassembled WGS sequence"/>
</dbReference>
<dbReference type="InterPro" id="IPR037523">
    <property type="entry name" value="VOC_core"/>
</dbReference>
<evidence type="ECO:0000313" key="4">
    <source>
        <dbReference type="Proteomes" id="UP001501425"/>
    </source>
</evidence>
<name>A0AAV3SV73_9EURY</name>
<dbReference type="PANTHER" id="PTHR40265:SF1">
    <property type="entry name" value="GLYOXALASE-LIKE DOMAIN-CONTAINING PROTEIN"/>
    <property type="match status" value="1"/>
</dbReference>
<evidence type="ECO:0000313" key="2">
    <source>
        <dbReference type="EMBL" id="GAA0545155.1"/>
    </source>
</evidence>